<proteinExistence type="predicted"/>
<accession>A0ABT4HNV4</accession>
<evidence type="ECO:0000313" key="2">
    <source>
        <dbReference type="Proteomes" id="UP001084650"/>
    </source>
</evidence>
<comment type="caution">
    <text evidence="1">The sequence shown here is derived from an EMBL/GenBank/DDBJ whole genome shotgun (WGS) entry which is preliminary data.</text>
</comment>
<dbReference type="RefSeq" id="WP_024444368.1">
    <property type="nucleotide sequence ID" value="NZ_JAPQYE010000022.1"/>
</dbReference>
<reference evidence="1" key="1">
    <citation type="submission" date="2022-12" db="EMBL/GenBank/DDBJ databases">
        <title>Whole genome sequence of Mycolicibacterium iranicum strain SBH312.</title>
        <authorList>
            <person name="Jani J."/>
            <person name="Arifin Mustapha Z."/>
            <person name="Ahmed K."/>
            <person name="Kai Ling C."/>
        </authorList>
    </citation>
    <scope>NUCLEOTIDE SEQUENCE</scope>
    <source>
        <strain evidence="1">SBH312</strain>
    </source>
</reference>
<dbReference type="Proteomes" id="UP001084650">
    <property type="component" value="Unassembled WGS sequence"/>
</dbReference>
<sequence length="63" mass="7031">MRTRRREPGQDIAAAVACPDCNGTAAVVQVAPDYFRGVVEHDDTCPWYAALRRDLDADERNQP</sequence>
<protein>
    <submittedName>
        <fullName evidence="1">Uncharacterized protein</fullName>
    </submittedName>
</protein>
<organism evidence="1 2">
    <name type="scientific">Mycolicibacterium iranicum</name>
    <name type="common">Mycobacterium iranicum</name>
    <dbReference type="NCBI Taxonomy" id="912594"/>
    <lineage>
        <taxon>Bacteria</taxon>
        <taxon>Bacillati</taxon>
        <taxon>Actinomycetota</taxon>
        <taxon>Actinomycetes</taxon>
        <taxon>Mycobacteriales</taxon>
        <taxon>Mycobacteriaceae</taxon>
        <taxon>Mycolicibacterium</taxon>
    </lineage>
</organism>
<gene>
    <name evidence="1" type="ORF">OY187_27895</name>
</gene>
<keyword evidence="2" id="KW-1185">Reference proteome</keyword>
<name>A0ABT4HNV4_MYCIR</name>
<evidence type="ECO:0000313" key="1">
    <source>
        <dbReference type="EMBL" id="MCZ0731881.1"/>
    </source>
</evidence>
<dbReference type="EMBL" id="JAPQYE010000022">
    <property type="protein sequence ID" value="MCZ0731881.1"/>
    <property type="molecule type" value="Genomic_DNA"/>
</dbReference>